<dbReference type="CDD" id="cd00554">
    <property type="entry name" value="MECDP_synthase"/>
    <property type="match status" value="1"/>
</dbReference>
<protein>
    <recommendedName>
        <fullName evidence="4">2-C-methyl-D-erythritol 2,4-cyclodiphosphate synthase</fullName>
        <ecNumber evidence="4">4.6.1.12</ecNumber>
    </recommendedName>
</protein>
<dbReference type="AlphaFoldDB" id="A0A8T4C9A9"/>
<dbReference type="PANTHER" id="PTHR43181:SF1">
    <property type="entry name" value="2-C-METHYL-D-ERYTHRITOL 2,4-CYCLODIPHOSPHATE SYNTHASE, CHLOROPLASTIC"/>
    <property type="match status" value="1"/>
</dbReference>
<dbReference type="NCBIfam" id="TIGR00151">
    <property type="entry name" value="ispF"/>
    <property type="match status" value="1"/>
</dbReference>
<evidence type="ECO:0000256" key="6">
    <source>
        <dbReference type="ARBA" id="ARBA00023229"/>
    </source>
</evidence>
<reference evidence="9" key="1">
    <citation type="submission" date="2019-03" db="EMBL/GenBank/DDBJ databases">
        <title>Lake Tanganyika Metagenome-Assembled Genomes (MAGs).</title>
        <authorList>
            <person name="Tran P."/>
        </authorList>
    </citation>
    <scope>NUCLEOTIDE SEQUENCE</scope>
    <source>
        <strain evidence="9">M_DeepCast_50m_m2_156</strain>
    </source>
</reference>
<gene>
    <name evidence="9" type="primary">ispF</name>
    <name evidence="9" type="ORF">FJY86_04515</name>
</gene>
<evidence type="ECO:0000256" key="1">
    <source>
        <dbReference type="ARBA" id="ARBA00000200"/>
    </source>
</evidence>
<sequence>MTPSFRIGLGVDSHAFEKNPSARKLMLGGVHFTGERALEGDSDADVILHALFNAIHSALGDRGLGFYFSKKDMAGELADSKNMLARAIQTLEKSPYHIANVSITLECLTPRIEPKNGDIRKRVAGLLNIDVSCVGLTAGTGDHLTAFANGEGIYCQVMVLLQTR</sequence>
<feature type="domain" description="2-C-methyl-D-erythritol 2,4-cyclodiphosphate synthase" evidence="8">
    <location>
        <begin position="5"/>
        <end position="161"/>
    </location>
</feature>
<dbReference type="InterPro" id="IPR020555">
    <property type="entry name" value="MECDP_synthase_CS"/>
</dbReference>
<comment type="pathway">
    <text evidence="3">Isoprenoid biosynthesis; isopentenyl diphosphate biosynthesis via DXP pathway; isopentenyl diphosphate from 1-deoxy-D-xylulose 5-phosphate: step 4/6.</text>
</comment>
<evidence type="ECO:0000256" key="2">
    <source>
        <dbReference type="ARBA" id="ARBA00001968"/>
    </source>
</evidence>
<dbReference type="InterPro" id="IPR036571">
    <property type="entry name" value="MECDP_synthase_sf"/>
</dbReference>
<keyword evidence="5" id="KW-0479">Metal-binding</keyword>
<evidence type="ECO:0000259" key="8">
    <source>
        <dbReference type="Pfam" id="PF02542"/>
    </source>
</evidence>
<dbReference type="Pfam" id="PF02542">
    <property type="entry name" value="YgbB"/>
    <property type="match status" value="1"/>
</dbReference>
<dbReference type="GO" id="GO:0046872">
    <property type="term" value="F:metal ion binding"/>
    <property type="evidence" value="ECO:0007669"/>
    <property type="project" value="UniProtKB-KW"/>
</dbReference>
<evidence type="ECO:0000313" key="10">
    <source>
        <dbReference type="Proteomes" id="UP000774699"/>
    </source>
</evidence>
<evidence type="ECO:0000256" key="7">
    <source>
        <dbReference type="ARBA" id="ARBA00023239"/>
    </source>
</evidence>
<dbReference type="InterPro" id="IPR003526">
    <property type="entry name" value="MECDP_synthase"/>
</dbReference>
<proteinExistence type="inferred from homology"/>
<dbReference type="PROSITE" id="PS01350">
    <property type="entry name" value="ISPF"/>
    <property type="match status" value="1"/>
</dbReference>
<keyword evidence="6" id="KW-0414">Isoprene biosynthesis</keyword>
<evidence type="ECO:0000256" key="4">
    <source>
        <dbReference type="ARBA" id="ARBA00012579"/>
    </source>
</evidence>
<comment type="cofactor">
    <cofactor evidence="2">
        <name>a divalent metal cation</name>
        <dbReference type="ChEBI" id="CHEBI:60240"/>
    </cofactor>
</comment>
<comment type="catalytic activity">
    <reaction evidence="1">
        <text>4-CDP-2-C-methyl-D-erythritol 2-phosphate = 2-C-methyl-D-erythritol 2,4-cyclic diphosphate + CMP</text>
        <dbReference type="Rhea" id="RHEA:23864"/>
        <dbReference type="ChEBI" id="CHEBI:57919"/>
        <dbReference type="ChEBI" id="CHEBI:58483"/>
        <dbReference type="ChEBI" id="CHEBI:60377"/>
        <dbReference type="EC" id="4.6.1.12"/>
    </reaction>
</comment>
<dbReference type="SUPFAM" id="SSF69765">
    <property type="entry name" value="IpsF-like"/>
    <property type="match status" value="1"/>
</dbReference>
<dbReference type="GO" id="GO:0016114">
    <property type="term" value="P:terpenoid biosynthetic process"/>
    <property type="evidence" value="ECO:0007669"/>
    <property type="project" value="InterPro"/>
</dbReference>
<dbReference type="Gene3D" id="3.30.1330.50">
    <property type="entry name" value="2-C-methyl-D-erythritol 2,4-cyclodiphosphate synthase"/>
    <property type="match status" value="1"/>
</dbReference>
<dbReference type="HAMAP" id="MF_00107">
    <property type="entry name" value="IspF"/>
    <property type="match status" value="1"/>
</dbReference>
<name>A0A8T4C9A9_9ARCH</name>
<comment type="caution">
    <text evidence="9">The sequence shown here is derived from an EMBL/GenBank/DDBJ whole genome shotgun (WGS) entry which is preliminary data.</text>
</comment>
<organism evidence="9 10">
    <name type="scientific">Candidatus Iainarchaeum sp</name>
    <dbReference type="NCBI Taxonomy" id="3101447"/>
    <lineage>
        <taxon>Archaea</taxon>
        <taxon>Candidatus Iainarchaeota</taxon>
        <taxon>Candidatus Iainarchaeia</taxon>
        <taxon>Candidatus Iainarchaeales</taxon>
        <taxon>Candidatus Iainarchaeaceae</taxon>
        <taxon>Candidatus Iainarchaeum</taxon>
    </lineage>
</organism>
<evidence type="ECO:0000256" key="3">
    <source>
        <dbReference type="ARBA" id="ARBA00004709"/>
    </source>
</evidence>
<evidence type="ECO:0000256" key="5">
    <source>
        <dbReference type="ARBA" id="ARBA00022723"/>
    </source>
</evidence>
<accession>A0A8T4C9A9</accession>
<dbReference type="PANTHER" id="PTHR43181">
    <property type="entry name" value="2-C-METHYL-D-ERYTHRITOL 2,4-CYCLODIPHOSPHATE SYNTHASE, CHLOROPLASTIC"/>
    <property type="match status" value="1"/>
</dbReference>
<dbReference type="EMBL" id="VGJJ01000047">
    <property type="protein sequence ID" value="MBM3282570.1"/>
    <property type="molecule type" value="Genomic_DNA"/>
</dbReference>
<dbReference type="GO" id="GO:0008685">
    <property type="term" value="F:2-C-methyl-D-erythritol 2,4-cyclodiphosphate synthase activity"/>
    <property type="evidence" value="ECO:0007669"/>
    <property type="project" value="UniProtKB-EC"/>
</dbReference>
<dbReference type="EC" id="4.6.1.12" evidence="4"/>
<evidence type="ECO:0000313" key="9">
    <source>
        <dbReference type="EMBL" id="MBM3282570.1"/>
    </source>
</evidence>
<keyword evidence="7 9" id="KW-0456">Lyase</keyword>
<dbReference type="Proteomes" id="UP000774699">
    <property type="component" value="Unassembled WGS sequence"/>
</dbReference>